<dbReference type="Gene3D" id="3.30.830.10">
    <property type="entry name" value="Metalloenzyme, LuxS/M16 peptidase-like"/>
    <property type="match status" value="2"/>
</dbReference>
<dbReference type="InterPro" id="IPR050361">
    <property type="entry name" value="MPP/UQCRC_Complex"/>
</dbReference>
<sequence length="442" mass="49959">MKKGLFTLAAFVLAIFATSAQEVKFEEFDLDNGLHVILHQDNTAPVVITSVMYNVGGKDAGGTAEAPRTGFAHFFEHLLFEGTENIGRGEFANIVLANGGRLNANTSQDRTYYYDIFPSNKLELGLWLESERMLHPVIDQVGVDTQNEVVKEEKRQRYESPYGKIFETLGKNLFKVHPYKNPNIGFMEDLDASTLEEFNTYFKDYYSPNNAVLIVAGDIDSGETKDLVKKYFNEVKRGSEVVRNFSKEQPITVTEKAKAYDKNIQIPAILAAYRTPGFGTRDAYILDMISSYLSGGKSSVLYKKLVDNQKQALAVQAVNIPQMDYNIFAMFALPLGEVGLETLLTEIDEEVTKMQTELITERDHQKLINQFENQFVNANSGIEGIAESLAKYYLLYGDVNLINKEIEIYRSITREDIQAAAKKYLSPNQRVEIEYLPQTDEQ</sequence>
<feature type="domain" description="Peptidase M16 C-terminal" evidence="4">
    <location>
        <begin position="194"/>
        <end position="370"/>
    </location>
</feature>
<dbReference type="PANTHER" id="PTHR11851:SF49">
    <property type="entry name" value="MITOCHONDRIAL-PROCESSING PEPTIDASE SUBUNIT ALPHA"/>
    <property type="match status" value="1"/>
</dbReference>
<feature type="chain" id="PRO_5045701372" evidence="2">
    <location>
        <begin position="21"/>
        <end position="442"/>
    </location>
</feature>
<proteinExistence type="inferred from homology"/>
<dbReference type="SUPFAM" id="SSF63411">
    <property type="entry name" value="LuxS/MPP-like metallohydrolase"/>
    <property type="match status" value="2"/>
</dbReference>
<evidence type="ECO:0000256" key="2">
    <source>
        <dbReference type="SAM" id="SignalP"/>
    </source>
</evidence>
<evidence type="ECO:0000313" key="6">
    <source>
        <dbReference type="Proteomes" id="UP001202717"/>
    </source>
</evidence>
<accession>A0ABY7RXI1</accession>
<dbReference type="InterPro" id="IPR011765">
    <property type="entry name" value="Pept_M16_N"/>
</dbReference>
<feature type="domain" description="Peptidase M16 N-terminal" evidence="3">
    <location>
        <begin position="59"/>
        <end position="182"/>
    </location>
</feature>
<dbReference type="InterPro" id="IPR011249">
    <property type="entry name" value="Metalloenz_LuxS/M16"/>
</dbReference>
<name>A0ABY7RXI1_9FLAO</name>
<evidence type="ECO:0000256" key="1">
    <source>
        <dbReference type="ARBA" id="ARBA00007261"/>
    </source>
</evidence>
<reference evidence="5 6" key="1">
    <citation type="submission" date="2023-01" db="EMBL/GenBank/DDBJ databases">
        <title>Psychroserpens ponticola sp. nov., isolated from seawater.</title>
        <authorList>
            <person name="Kristyanto S."/>
            <person name="Jung J."/>
            <person name="Kim J.M."/>
            <person name="Jeon C.O."/>
        </authorList>
    </citation>
    <scope>NUCLEOTIDE SEQUENCE [LARGE SCALE GENOMIC DNA]</scope>
    <source>
        <strain evidence="5 6">MSW6</strain>
    </source>
</reference>
<comment type="similarity">
    <text evidence="1">Belongs to the peptidase M16 family.</text>
</comment>
<keyword evidence="2" id="KW-0732">Signal</keyword>
<dbReference type="Pfam" id="PF00675">
    <property type="entry name" value="Peptidase_M16"/>
    <property type="match status" value="1"/>
</dbReference>
<keyword evidence="6" id="KW-1185">Reference proteome</keyword>
<organism evidence="5 6">
    <name type="scientific">Psychroserpens ponticola</name>
    <dbReference type="NCBI Taxonomy" id="2932268"/>
    <lineage>
        <taxon>Bacteria</taxon>
        <taxon>Pseudomonadati</taxon>
        <taxon>Bacteroidota</taxon>
        <taxon>Flavobacteriia</taxon>
        <taxon>Flavobacteriales</taxon>
        <taxon>Flavobacteriaceae</taxon>
        <taxon>Psychroserpens</taxon>
    </lineage>
</organism>
<dbReference type="PANTHER" id="PTHR11851">
    <property type="entry name" value="METALLOPROTEASE"/>
    <property type="match status" value="1"/>
</dbReference>
<dbReference type="RefSeq" id="WP_249996994.1">
    <property type="nucleotide sequence ID" value="NZ_CP116221.1"/>
</dbReference>
<dbReference type="Pfam" id="PF05193">
    <property type="entry name" value="Peptidase_M16_C"/>
    <property type="match status" value="1"/>
</dbReference>
<evidence type="ECO:0000313" key="5">
    <source>
        <dbReference type="EMBL" id="WCO01823.1"/>
    </source>
</evidence>
<evidence type="ECO:0000259" key="4">
    <source>
        <dbReference type="Pfam" id="PF05193"/>
    </source>
</evidence>
<evidence type="ECO:0000259" key="3">
    <source>
        <dbReference type="Pfam" id="PF00675"/>
    </source>
</evidence>
<protein>
    <submittedName>
        <fullName evidence="5">Pitrilysin family protein</fullName>
    </submittedName>
</protein>
<dbReference type="Proteomes" id="UP001202717">
    <property type="component" value="Chromosome"/>
</dbReference>
<dbReference type="EMBL" id="CP116221">
    <property type="protein sequence ID" value="WCO01823.1"/>
    <property type="molecule type" value="Genomic_DNA"/>
</dbReference>
<feature type="signal peptide" evidence="2">
    <location>
        <begin position="1"/>
        <end position="20"/>
    </location>
</feature>
<gene>
    <name evidence="5" type="ORF">MUN68_017400</name>
</gene>
<dbReference type="InterPro" id="IPR007863">
    <property type="entry name" value="Peptidase_M16_C"/>
</dbReference>